<dbReference type="InterPro" id="IPR036565">
    <property type="entry name" value="Mur-like_cat_sf"/>
</dbReference>
<dbReference type="GO" id="GO:0005737">
    <property type="term" value="C:cytoplasm"/>
    <property type="evidence" value="ECO:0007669"/>
    <property type="project" value="UniProtKB-SubCell"/>
</dbReference>
<dbReference type="GO" id="GO:0047480">
    <property type="term" value="F:UDP-N-acetylmuramoyl-tripeptide-D-alanyl-D-alanine ligase activity"/>
    <property type="evidence" value="ECO:0007669"/>
    <property type="project" value="UniProtKB-UniRule"/>
</dbReference>
<keyword evidence="8 10" id="KW-0131">Cell cycle</keyword>
<keyword evidence="6 10" id="KW-0133">Cell shape</keyword>
<dbReference type="InterPro" id="IPR036615">
    <property type="entry name" value="Mur_ligase_C_dom_sf"/>
</dbReference>
<feature type="binding site" evidence="10">
    <location>
        <begin position="107"/>
        <end position="113"/>
    </location>
    <ligand>
        <name>ATP</name>
        <dbReference type="ChEBI" id="CHEBI:30616"/>
    </ligand>
</feature>
<evidence type="ECO:0000259" key="12">
    <source>
        <dbReference type="Pfam" id="PF01225"/>
    </source>
</evidence>
<dbReference type="NCBIfam" id="TIGR01143">
    <property type="entry name" value="murF"/>
    <property type="match status" value="1"/>
</dbReference>
<dbReference type="InterPro" id="IPR005863">
    <property type="entry name" value="UDP-N-AcMur_synth"/>
</dbReference>
<dbReference type="GO" id="GO:0008766">
    <property type="term" value="F:UDP-N-acetylmuramoylalanyl-D-glutamyl-2,6-diaminopimelate-D-alanyl-D-alanine ligase activity"/>
    <property type="evidence" value="ECO:0007669"/>
    <property type="project" value="RHEA"/>
</dbReference>
<dbReference type="InterPro" id="IPR004101">
    <property type="entry name" value="Mur_ligase_C"/>
</dbReference>
<accession>A0A2X1CJN3</accession>
<keyword evidence="4 10" id="KW-0547">Nucleotide-binding</keyword>
<evidence type="ECO:0000259" key="14">
    <source>
        <dbReference type="Pfam" id="PF08245"/>
    </source>
</evidence>
<keyword evidence="5 10" id="KW-0067">ATP-binding</keyword>
<dbReference type="InterPro" id="IPR013221">
    <property type="entry name" value="Mur_ligase_cen"/>
</dbReference>
<dbReference type="Pfam" id="PF02875">
    <property type="entry name" value="Mur_ligase_C"/>
    <property type="match status" value="1"/>
</dbReference>
<protein>
    <recommendedName>
        <fullName evidence="10 11">UDP-N-acetylmuramoyl-tripeptide--D-alanyl-D-alanine ligase</fullName>
        <ecNumber evidence="10 11">6.3.2.10</ecNumber>
    </recommendedName>
    <alternativeName>
        <fullName evidence="10">D-alanyl-D-alanine-adding enzyme</fullName>
    </alternativeName>
</protein>
<feature type="domain" description="Mur ligase central" evidence="14">
    <location>
        <begin position="106"/>
        <end position="288"/>
    </location>
</feature>
<evidence type="ECO:0000256" key="2">
    <source>
        <dbReference type="ARBA" id="ARBA00022598"/>
    </source>
</evidence>
<dbReference type="Gene3D" id="3.90.190.20">
    <property type="entry name" value="Mur ligase, C-terminal domain"/>
    <property type="match status" value="1"/>
</dbReference>
<evidence type="ECO:0000313" key="16">
    <source>
        <dbReference type="Proteomes" id="UP000251186"/>
    </source>
</evidence>
<dbReference type="InterPro" id="IPR035911">
    <property type="entry name" value="MurE/MurF_N"/>
</dbReference>
<sequence>MILSSAEVCAITGGSLIGNSDWLCQAVSTDTRSLQAGDVFVALRGTNFTGEDFLAAAATAGAAAAIVQEARPIDIPQIVVKDSLQALKDLAAARRARSRATFIALTGSNGKTSTKEMLARILAQRGKTLATLGNLNNDIGVPLTLLRLQGDEDFAVIEMGANHIGEIRRLVEIARPDIALITNVAAAHLQGFGSLEGVAEAKSEIYRYSEAALVVNATLPWAAQWRQAFADRRIKTFSLTGDGDIIAPFVAPDGSRFSLSVAGETAEIAWQLRGRHNVANALAACAAAYLAGLSLSDMAQALNGLVLQQSRLSAFHFGRHVIYDDSYNANPASFQAGIDVIAAAPNALVIAGAMGELGADSEALHREVAEYARAKGVARFWSLNAPAYGTQDFSSLEALAAAFRTALAEEEALTVLVKGSRSAQMERLFAAAQLEDYRKG</sequence>
<dbReference type="GO" id="GO:0008360">
    <property type="term" value="P:regulation of cell shape"/>
    <property type="evidence" value="ECO:0007669"/>
    <property type="project" value="UniProtKB-KW"/>
</dbReference>
<dbReference type="Gene3D" id="3.40.1390.10">
    <property type="entry name" value="MurE/MurF, N-terminal domain"/>
    <property type="match status" value="1"/>
</dbReference>
<dbReference type="SUPFAM" id="SSF63418">
    <property type="entry name" value="MurE/MurF N-terminal domain"/>
    <property type="match status" value="1"/>
</dbReference>
<dbReference type="SUPFAM" id="SSF53244">
    <property type="entry name" value="MurD-like peptide ligases, peptide-binding domain"/>
    <property type="match status" value="1"/>
</dbReference>
<evidence type="ECO:0000313" key="15">
    <source>
        <dbReference type="EMBL" id="SPU54411.1"/>
    </source>
</evidence>
<dbReference type="Pfam" id="PF08245">
    <property type="entry name" value="Mur_ligase_M"/>
    <property type="match status" value="1"/>
</dbReference>
<dbReference type="PANTHER" id="PTHR43024:SF1">
    <property type="entry name" value="UDP-N-ACETYLMURAMOYL-TRIPEPTIDE--D-ALANYL-D-ALANINE LIGASE"/>
    <property type="match status" value="1"/>
</dbReference>
<dbReference type="Pfam" id="PF01225">
    <property type="entry name" value="Mur_ligase"/>
    <property type="match status" value="1"/>
</dbReference>
<dbReference type="GO" id="GO:0009252">
    <property type="term" value="P:peptidoglycan biosynthetic process"/>
    <property type="evidence" value="ECO:0007669"/>
    <property type="project" value="UniProtKB-UniRule"/>
</dbReference>
<comment type="subcellular location">
    <subcellularLocation>
        <location evidence="10 11">Cytoplasm</location>
    </subcellularLocation>
</comment>
<dbReference type="GO" id="GO:0051301">
    <property type="term" value="P:cell division"/>
    <property type="evidence" value="ECO:0007669"/>
    <property type="project" value="UniProtKB-KW"/>
</dbReference>
<keyword evidence="3 10" id="KW-0132">Cell division</keyword>
<evidence type="ECO:0000256" key="6">
    <source>
        <dbReference type="ARBA" id="ARBA00022960"/>
    </source>
</evidence>
<proteinExistence type="inferred from homology"/>
<evidence type="ECO:0000256" key="11">
    <source>
        <dbReference type="RuleBase" id="RU004136"/>
    </source>
</evidence>
<comment type="pathway">
    <text evidence="10 11">Cell wall biogenesis; peptidoglycan biosynthesis.</text>
</comment>
<organism evidence="15 16">
    <name type="scientific">Brevundimonas vesicularis</name>
    <name type="common">Pseudomonas vesicularis</name>
    <dbReference type="NCBI Taxonomy" id="41276"/>
    <lineage>
        <taxon>Bacteria</taxon>
        <taxon>Pseudomonadati</taxon>
        <taxon>Pseudomonadota</taxon>
        <taxon>Alphaproteobacteria</taxon>
        <taxon>Caulobacterales</taxon>
        <taxon>Caulobacteraceae</taxon>
        <taxon>Brevundimonas</taxon>
    </lineage>
</organism>
<reference evidence="15 16" key="1">
    <citation type="submission" date="2018-06" db="EMBL/GenBank/DDBJ databases">
        <authorList>
            <consortium name="Pathogen Informatics"/>
            <person name="Doyle S."/>
        </authorList>
    </citation>
    <scope>NUCLEOTIDE SEQUENCE [LARGE SCALE GENOMIC DNA]</scope>
    <source>
        <strain evidence="15 16">NCTC11166</strain>
    </source>
</reference>
<feature type="domain" description="Mur ligase N-terminal catalytic" evidence="12">
    <location>
        <begin position="26"/>
        <end position="93"/>
    </location>
</feature>
<comment type="function">
    <text evidence="10 11">Involved in cell wall formation. Catalyzes the final step in the synthesis of UDP-N-acetylmuramoyl-pentapeptide, the precursor of murein.</text>
</comment>
<evidence type="ECO:0000256" key="5">
    <source>
        <dbReference type="ARBA" id="ARBA00022840"/>
    </source>
</evidence>
<dbReference type="Proteomes" id="UP000251186">
    <property type="component" value="Unassembled WGS sequence"/>
</dbReference>
<name>A0A2X1CJN3_BREVE</name>
<dbReference type="GO" id="GO:0071555">
    <property type="term" value="P:cell wall organization"/>
    <property type="evidence" value="ECO:0007669"/>
    <property type="project" value="UniProtKB-KW"/>
</dbReference>
<keyword evidence="1 10" id="KW-0963">Cytoplasm</keyword>
<dbReference type="EMBL" id="UAQP01000009">
    <property type="protein sequence ID" value="SPU54411.1"/>
    <property type="molecule type" value="Genomic_DNA"/>
</dbReference>
<dbReference type="SUPFAM" id="SSF53623">
    <property type="entry name" value="MurD-like peptide ligases, catalytic domain"/>
    <property type="match status" value="1"/>
</dbReference>
<dbReference type="PANTHER" id="PTHR43024">
    <property type="entry name" value="UDP-N-ACETYLMURAMOYL-TRIPEPTIDE--D-ALANYL-D-ALANINE LIGASE"/>
    <property type="match status" value="1"/>
</dbReference>
<keyword evidence="2 10" id="KW-0436">Ligase</keyword>
<evidence type="ECO:0000259" key="13">
    <source>
        <dbReference type="Pfam" id="PF02875"/>
    </source>
</evidence>
<comment type="catalytic activity">
    <reaction evidence="10 11">
        <text>D-alanyl-D-alanine + UDP-N-acetyl-alpha-D-muramoyl-L-alanyl-gamma-D-glutamyl-meso-2,6-diaminopimelate + ATP = UDP-N-acetyl-alpha-D-muramoyl-L-alanyl-gamma-D-glutamyl-meso-2,6-diaminopimeloyl-D-alanyl-D-alanine + ADP + phosphate + H(+)</text>
        <dbReference type="Rhea" id="RHEA:28374"/>
        <dbReference type="ChEBI" id="CHEBI:15378"/>
        <dbReference type="ChEBI" id="CHEBI:30616"/>
        <dbReference type="ChEBI" id="CHEBI:43474"/>
        <dbReference type="ChEBI" id="CHEBI:57822"/>
        <dbReference type="ChEBI" id="CHEBI:61386"/>
        <dbReference type="ChEBI" id="CHEBI:83905"/>
        <dbReference type="ChEBI" id="CHEBI:456216"/>
        <dbReference type="EC" id="6.3.2.10"/>
    </reaction>
</comment>
<dbReference type="EC" id="6.3.2.10" evidence="10 11"/>
<evidence type="ECO:0000256" key="7">
    <source>
        <dbReference type="ARBA" id="ARBA00022984"/>
    </source>
</evidence>
<evidence type="ECO:0000256" key="10">
    <source>
        <dbReference type="HAMAP-Rule" id="MF_02019"/>
    </source>
</evidence>
<keyword evidence="9 10" id="KW-0961">Cell wall biogenesis/degradation</keyword>
<evidence type="ECO:0000256" key="8">
    <source>
        <dbReference type="ARBA" id="ARBA00023306"/>
    </source>
</evidence>
<keyword evidence="7 10" id="KW-0573">Peptidoglycan synthesis</keyword>
<gene>
    <name evidence="15" type="primary">murF_1</name>
    <name evidence="10" type="synonym">murF</name>
    <name evidence="15" type="ORF">NCTC11166_01783</name>
</gene>
<dbReference type="AlphaFoldDB" id="A0A2X1CJN3"/>
<dbReference type="UniPathway" id="UPA00219"/>
<dbReference type="Gene3D" id="3.40.1190.10">
    <property type="entry name" value="Mur-like, catalytic domain"/>
    <property type="match status" value="1"/>
</dbReference>
<evidence type="ECO:0000256" key="3">
    <source>
        <dbReference type="ARBA" id="ARBA00022618"/>
    </source>
</evidence>
<dbReference type="HAMAP" id="MF_02019">
    <property type="entry name" value="MurF"/>
    <property type="match status" value="1"/>
</dbReference>
<comment type="similarity">
    <text evidence="10">Belongs to the MurCDEF family. MurF subfamily.</text>
</comment>
<evidence type="ECO:0000256" key="4">
    <source>
        <dbReference type="ARBA" id="ARBA00022741"/>
    </source>
</evidence>
<dbReference type="InterPro" id="IPR051046">
    <property type="entry name" value="MurCDEF_CellWall_CoF430Synth"/>
</dbReference>
<evidence type="ECO:0000256" key="9">
    <source>
        <dbReference type="ARBA" id="ARBA00023316"/>
    </source>
</evidence>
<dbReference type="InterPro" id="IPR000713">
    <property type="entry name" value="Mur_ligase_N"/>
</dbReference>
<dbReference type="GO" id="GO:0005524">
    <property type="term" value="F:ATP binding"/>
    <property type="evidence" value="ECO:0007669"/>
    <property type="project" value="UniProtKB-UniRule"/>
</dbReference>
<evidence type="ECO:0000256" key="1">
    <source>
        <dbReference type="ARBA" id="ARBA00022490"/>
    </source>
</evidence>
<feature type="domain" description="Mur ligase C-terminal" evidence="13">
    <location>
        <begin position="320"/>
        <end position="404"/>
    </location>
</feature>